<evidence type="ECO:0000313" key="2">
    <source>
        <dbReference type="EMBL" id="KAJ9667174.1"/>
    </source>
</evidence>
<dbReference type="Proteomes" id="UP001172684">
    <property type="component" value="Unassembled WGS sequence"/>
</dbReference>
<organism evidence="2 3">
    <name type="scientific">Coniosporium apollinis</name>
    <dbReference type="NCBI Taxonomy" id="61459"/>
    <lineage>
        <taxon>Eukaryota</taxon>
        <taxon>Fungi</taxon>
        <taxon>Dikarya</taxon>
        <taxon>Ascomycota</taxon>
        <taxon>Pezizomycotina</taxon>
        <taxon>Dothideomycetes</taxon>
        <taxon>Dothideomycetes incertae sedis</taxon>
        <taxon>Coniosporium</taxon>
    </lineage>
</organism>
<proteinExistence type="predicted"/>
<keyword evidence="1" id="KW-0040">ANK repeat</keyword>
<evidence type="ECO:0000256" key="1">
    <source>
        <dbReference type="PROSITE-ProRule" id="PRU00023"/>
    </source>
</evidence>
<protein>
    <recommendedName>
        <fullName evidence="4">Fungal N-terminal domain-containing protein</fullName>
    </recommendedName>
</protein>
<feature type="repeat" description="ANK" evidence="1">
    <location>
        <begin position="520"/>
        <end position="546"/>
    </location>
</feature>
<gene>
    <name evidence="2" type="ORF">H2201_002694</name>
</gene>
<dbReference type="EMBL" id="JAPDRL010000014">
    <property type="protein sequence ID" value="KAJ9667174.1"/>
    <property type="molecule type" value="Genomic_DNA"/>
</dbReference>
<comment type="caution">
    <text evidence="2">The sequence shown here is derived from an EMBL/GenBank/DDBJ whole genome shotgun (WGS) entry which is preliminary data.</text>
</comment>
<dbReference type="InterPro" id="IPR002110">
    <property type="entry name" value="Ankyrin_rpt"/>
</dbReference>
<dbReference type="PROSITE" id="PS50297">
    <property type="entry name" value="ANK_REP_REGION"/>
    <property type="match status" value="1"/>
</dbReference>
<evidence type="ECO:0000313" key="3">
    <source>
        <dbReference type="Proteomes" id="UP001172684"/>
    </source>
</evidence>
<reference evidence="2" key="1">
    <citation type="submission" date="2022-10" db="EMBL/GenBank/DDBJ databases">
        <title>Culturing micro-colonial fungi from biological soil crusts in the Mojave desert and describing Neophaeococcomyces mojavensis, and introducing the new genera and species Taxawa tesnikishii.</title>
        <authorList>
            <person name="Kurbessoian T."/>
            <person name="Stajich J.E."/>
        </authorList>
    </citation>
    <scope>NUCLEOTIDE SEQUENCE</scope>
    <source>
        <strain evidence="2">TK_1</strain>
    </source>
</reference>
<name>A0ABQ9P0V9_9PEZI</name>
<dbReference type="PROSITE" id="PS50088">
    <property type="entry name" value="ANK_REPEAT"/>
    <property type="match status" value="1"/>
</dbReference>
<accession>A0ABQ9P0V9</accession>
<dbReference type="SUPFAM" id="SSF48403">
    <property type="entry name" value="Ankyrin repeat"/>
    <property type="match status" value="1"/>
</dbReference>
<keyword evidence="3" id="KW-1185">Reference proteome</keyword>
<evidence type="ECO:0008006" key="4">
    <source>
        <dbReference type="Google" id="ProtNLM"/>
    </source>
</evidence>
<dbReference type="InterPro" id="IPR036770">
    <property type="entry name" value="Ankyrin_rpt-contain_sf"/>
</dbReference>
<sequence>MAAEFATTATAIQLADISCRLAKEIYSFTVALKDSRSELLRLHDCVSHLDKVLERAGNVAQNYQTSELQAKNKENLEALADGLKGCQTDLQSLKQLLGPPLDKTASRFDRLVTRLKSVLNDKETSKWSSVLDQRATAIGTLLSAIGRHNDVESYKRIGHVVQILSDLNAKTVSPDHLLPLSQQLSDEATLADQRHDALHERVLQVGIKVDILANGARGLQDGLTRAATAVNGRLSQLESRVAGLEGDKLVMQVNNAFPEPSMDSIDAMAYLGALATVHPLLRNGVSALASGVQVDISLEAACWLLAEFERLFADVCATAAEALRRSAAARLGTQCLKALPPVLALRSRIQYDLSVAAAESFQYFPPRASFPQPYTTAYEVDAHIGGLRAPSRSVGHGHTQTSFDGKVDMRSCHAKMDMHVGNFHAVLEGTHCSKTWPLGPDDYGRVSMSFVPRQGLGFLGIAAVFMRPAGQEAKIESILSTFGILPEDSPVFRYIEEGGVGEVLRMLRSGEVKANDRDKNGRSLLAHAIDSGNRDMTRLLLLKGADPQDVHCIDQLLFAPVQERLESA</sequence>
<dbReference type="Gene3D" id="1.25.40.20">
    <property type="entry name" value="Ankyrin repeat-containing domain"/>
    <property type="match status" value="1"/>
</dbReference>